<keyword evidence="1" id="KW-0472">Membrane</keyword>
<proteinExistence type="predicted"/>
<dbReference type="Proteomes" id="UP001165082">
    <property type="component" value="Unassembled WGS sequence"/>
</dbReference>
<dbReference type="OrthoDB" id="10601585at2759"/>
<comment type="caution">
    <text evidence="2">The sequence shown here is derived from an EMBL/GenBank/DDBJ whole genome shotgun (WGS) entry which is preliminary data.</text>
</comment>
<protein>
    <submittedName>
        <fullName evidence="2">Uncharacterized protein</fullName>
    </submittedName>
</protein>
<organism evidence="2 3">
    <name type="scientific">Triparma retinervis</name>
    <dbReference type="NCBI Taxonomy" id="2557542"/>
    <lineage>
        <taxon>Eukaryota</taxon>
        <taxon>Sar</taxon>
        <taxon>Stramenopiles</taxon>
        <taxon>Ochrophyta</taxon>
        <taxon>Bolidophyceae</taxon>
        <taxon>Parmales</taxon>
        <taxon>Triparmaceae</taxon>
        <taxon>Triparma</taxon>
    </lineage>
</organism>
<gene>
    <name evidence="2" type="ORF">TrRE_jg25</name>
</gene>
<keyword evidence="3" id="KW-1185">Reference proteome</keyword>
<sequence length="279" mass="32788">TFSQVTGAGVVDSYESHEQVQARLAEEKLKRLQATYLHPTYLTFMHNDKIVVEMEDHYYKEDASRFHSALRALFTYGFQGFVICMTISDFYKISTSDENDIENVGEHYGYPDLDTAERKAEIYRRKFHMVSMILRFVIMLPLVFFGCTFFKSDNYYTKPDHLLGAFFYFSIWFHGYSLLWINNNYGLHVLFLIVIFYMTPLKTFHVLMLSMFHCVCFLAVALYVVSAESTHVESTDSECKNDGYEFKCEPNSFFGEEEITFFDQMMEMAEVSRRNKRCA</sequence>
<dbReference type="EMBL" id="BRXZ01003980">
    <property type="protein sequence ID" value="GMH65990.1"/>
    <property type="molecule type" value="Genomic_DNA"/>
</dbReference>
<name>A0A9W7E5L2_9STRA</name>
<keyword evidence="1" id="KW-1133">Transmembrane helix</keyword>
<evidence type="ECO:0000256" key="1">
    <source>
        <dbReference type="SAM" id="Phobius"/>
    </source>
</evidence>
<dbReference type="AlphaFoldDB" id="A0A9W7E5L2"/>
<evidence type="ECO:0000313" key="2">
    <source>
        <dbReference type="EMBL" id="GMH65990.1"/>
    </source>
</evidence>
<feature type="transmembrane region" description="Helical" evidence="1">
    <location>
        <begin position="204"/>
        <end position="225"/>
    </location>
</feature>
<accession>A0A9W7E5L2</accession>
<keyword evidence="1" id="KW-0812">Transmembrane</keyword>
<reference evidence="2" key="1">
    <citation type="submission" date="2022-07" db="EMBL/GenBank/DDBJ databases">
        <title>Genome analysis of Parmales, a sister group of diatoms, reveals the evolutionary specialization of diatoms from phago-mixotrophs to photoautotrophs.</title>
        <authorList>
            <person name="Ban H."/>
            <person name="Sato S."/>
            <person name="Yoshikawa S."/>
            <person name="Kazumasa Y."/>
            <person name="Nakamura Y."/>
            <person name="Ichinomiya M."/>
            <person name="Saitoh K."/>
            <person name="Sato N."/>
            <person name="Blanc-Mathieu R."/>
            <person name="Endo H."/>
            <person name="Kuwata A."/>
            <person name="Ogata H."/>
        </authorList>
    </citation>
    <scope>NUCLEOTIDE SEQUENCE</scope>
</reference>
<evidence type="ECO:0000313" key="3">
    <source>
        <dbReference type="Proteomes" id="UP001165082"/>
    </source>
</evidence>
<feature type="non-terminal residue" evidence="2">
    <location>
        <position position="1"/>
    </location>
</feature>
<feature type="transmembrane region" description="Helical" evidence="1">
    <location>
        <begin position="132"/>
        <end position="151"/>
    </location>
</feature>